<dbReference type="RefSeq" id="WP_107856184.1">
    <property type="nucleotide sequence ID" value="NZ_CP060705.1"/>
</dbReference>
<evidence type="ECO:0000313" key="8">
    <source>
        <dbReference type="EMBL" id="QPH96617.1"/>
    </source>
</evidence>
<comment type="similarity">
    <text evidence="2">Belongs to the UPF0718 family.</text>
</comment>
<feature type="transmembrane region" description="Helical" evidence="7">
    <location>
        <begin position="58"/>
        <end position="79"/>
    </location>
</feature>
<accession>A0A7S9RRI4</accession>
<feature type="transmembrane region" description="Helical" evidence="7">
    <location>
        <begin position="119"/>
        <end position="137"/>
    </location>
</feature>
<evidence type="ECO:0000256" key="6">
    <source>
        <dbReference type="ARBA" id="ARBA00023136"/>
    </source>
</evidence>
<dbReference type="AlphaFoldDB" id="A0A7S9RRI4"/>
<proteinExistence type="inferred from homology"/>
<feature type="transmembrane region" description="Helical" evidence="7">
    <location>
        <begin position="91"/>
        <end position="112"/>
    </location>
</feature>
<protein>
    <submittedName>
        <fullName evidence="8">Permease</fullName>
    </submittedName>
</protein>
<sequence length="319" mass="35433">MLDLFNQHNIFEFIKFFILYFTEISLLFFCVSFLVFIVSEKFSQKLKKHLISTKISSFIKAFLVGAITPFCSCSTIPLLNGFLKSGVSLGVSSVFLLSSPLVNPVILTLLFMSFGFKFSIIYFTVIFISSLAFGLLLSKADQNLFLKDDFLKPKFSPYNPTKGFVFTPVNQTQACSCKDIKNSKNIYKMALLNSVKEYKKLFHYILLAMFIGAAIHGFVPQKLISNYLGSSDIASILISALFGILLYVRVEALVPIGLALLTSGASAAAFGAFVITAAGVSLPEIILLNRFFKPKFMAIFIAFILCVALAFAMFLKSFF</sequence>
<dbReference type="InterPro" id="IPR053166">
    <property type="entry name" value="UPF0718_permease"/>
</dbReference>
<dbReference type="InterPro" id="IPR005524">
    <property type="entry name" value="DUF318"/>
</dbReference>
<keyword evidence="6 7" id="KW-0472">Membrane</keyword>
<dbReference type="PANTHER" id="PTHR42775">
    <property type="entry name" value="PERMEASE RV2963-RELATED"/>
    <property type="match status" value="1"/>
</dbReference>
<keyword evidence="5 7" id="KW-1133">Transmembrane helix</keyword>
<organism evidence="8 9">
    <name type="scientific">Campylobacter concisus</name>
    <dbReference type="NCBI Taxonomy" id="199"/>
    <lineage>
        <taxon>Bacteria</taxon>
        <taxon>Pseudomonadati</taxon>
        <taxon>Campylobacterota</taxon>
        <taxon>Epsilonproteobacteria</taxon>
        <taxon>Campylobacterales</taxon>
        <taxon>Campylobacteraceae</taxon>
        <taxon>Campylobacter</taxon>
    </lineage>
</organism>
<comment type="subcellular location">
    <subcellularLocation>
        <location evidence="1">Cell membrane</location>
        <topology evidence="1">Multi-pass membrane protein</topology>
    </subcellularLocation>
</comment>
<dbReference type="EMBL" id="CP060705">
    <property type="protein sequence ID" value="QPH96617.1"/>
    <property type="molecule type" value="Genomic_DNA"/>
</dbReference>
<gene>
    <name evidence="8" type="ORF">CVT08_04855</name>
</gene>
<dbReference type="Proteomes" id="UP000594707">
    <property type="component" value="Chromosome"/>
</dbReference>
<evidence type="ECO:0000313" key="9">
    <source>
        <dbReference type="Proteomes" id="UP000594707"/>
    </source>
</evidence>
<evidence type="ECO:0000256" key="2">
    <source>
        <dbReference type="ARBA" id="ARBA00006386"/>
    </source>
</evidence>
<evidence type="ECO:0000256" key="4">
    <source>
        <dbReference type="ARBA" id="ARBA00022692"/>
    </source>
</evidence>
<evidence type="ECO:0000256" key="3">
    <source>
        <dbReference type="ARBA" id="ARBA00022475"/>
    </source>
</evidence>
<dbReference type="Pfam" id="PF03773">
    <property type="entry name" value="ArsP_1"/>
    <property type="match status" value="1"/>
</dbReference>
<feature type="transmembrane region" description="Helical" evidence="7">
    <location>
        <begin position="296"/>
        <end position="315"/>
    </location>
</feature>
<feature type="transmembrane region" description="Helical" evidence="7">
    <location>
        <begin position="231"/>
        <end position="250"/>
    </location>
</feature>
<evidence type="ECO:0000256" key="7">
    <source>
        <dbReference type="SAM" id="Phobius"/>
    </source>
</evidence>
<name>A0A7S9RRI4_9BACT</name>
<dbReference type="GO" id="GO:0005886">
    <property type="term" value="C:plasma membrane"/>
    <property type="evidence" value="ECO:0007669"/>
    <property type="project" value="UniProtKB-SubCell"/>
</dbReference>
<reference evidence="8 9" key="1">
    <citation type="journal article" date="2018" name="Emerg. Microbes Infect.">
        <title>Genomic analysis of oral Campylobacter concisus strains identified a potential bacterial molecular marker associated with active Crohn's disease.</title>
        <authorList>
            <person name="Liu F."/>
            <person name="Ma R."/>
            <person name="Tay C.Y.A."/>
            <person name="Octavia S."/>
            <person name="Lan R."/>
            <person name="Chung H.K.L."/>
            <person name="Riordan S.M."/>
            <person name="Grimm M.C."/>
            <person name="Leong R.W."/>
            <person name="Tanaka M.M."/>
            <person name="Connor S."/>
            <person name="Zhang L."/>
        </authorList>
    </citation>
    <scope>NUCLEOTIDE SEQUENCE [LARGE SCALE GENOMIC DNA]</scope>
    <source>
        <strain evidence="8 9">P13UCO-S1</strain>
    </source>
</reference>
<evidence type="ECO:0000256" key="5">
    <source>
        <dbReference type="ARBA" id="ARBA00022989"/>
    </source>
</evidence>
<dbReference type="PANTHER" id="PTHR42775:SF2">
    <property type="entry name" value="PERMEASE"/>
    <property type="match status" value="1"/>
</dbReference>
<keyword evidence="3" id="KW-1003">Cell membrane</keyword>
<keyword evidence="4 7" id="KW-0812">Transmembrane</keyword>
<feature type="transmembrane region" description="Helical" evidence="7">
    <location>
        <begin position="201"/>
        <end position="219"/>
    </location>
</feature>
<feature type="transmembrane region" description="Helical" evidence="7">
    <location>
        <begin position="16"/>
        <end position="38"/>
    </location>
</feature>
<evidence type="ECO:0000256" key="1">
    <source>
        <dbReference type="ARBA" id="ARBA00004651"/>
    </source>
</evidence>